<evidence type="ECO:0000256" key="4">
    <source>
        <dbReference type="ARBA" id="ARBA00022989"/>
    </source>
</evidence>
<keyword evidence="9" id="KW-1185">Reference proteome</keyword>
<dbReference type="AlphaFoldDB" id="A0A557RJ43"/>
<dbReference type="PANTHER" id="PTHR12677:SF59">
    <property type="entry name" value="GOLGI APPARATUS MEMBRANE PROTEIN TVP38-RELATED"/>
    <property type="match status" value="1"/>
</dbReference>
<feature type="transmembrane region" description="Helical" evidence="6">
    <location>
        <begin position="98"/>
        <end position="119"/>
    </location>
</feature>
<keyword evidence="3 6" id="KW-0812">Transmembrane</keyword>
<comment type="caution">
    <text evidence="8">The sequence shown here is derived from an EMBL/GenBank/DDBJ whole genome shotgun (WGS) entry which is preliminary data.</text>
</comment>
<evidence type="ECO:0000256" key="2">
    <source>
        <dbReference type="ARBA" id="ARBA00022475"/>
    </source>
</evidence>
<evidence type="ECO:0000256" key="6">
    <source>
        <dbReference type="RuleBase" id="RU366058"/>
    </source>
</evidence>
<feature type="transmembrane region" description="Helical" evidence="6">
    <location>
        <begin position="18"/>
        <end position="38"/>
    </location>
</feature>
<dbReference type="Proteomes" id="UP000316688">
    <property type="component" value="Unassembled WGS sequence"/>
</dbReference>
<gene>
    <name evidence="8" type="ORF">FPL11_03570</name>
</gene>
<dbReference type="GO" id="GO:0005886">
    <property type="term" value="C:plasma membrane"/>
    <property type="evidence" value="ECO:0007669"/>
    <property type="project" value="UniProtKB-SubCell"/>
</dbReference>
<feature type="transmembrane region" description="Helical" evidence="6">
    <location>
        <begin position="172"/>
        <end position="194"/>
    </location>
</feature>
<keyword evidence="2 6" id="KW-1003">Cell membrane</keyword>
<keyword evidence="5 6" id="KW-0472">Membrane</keyword>
<dbReference type="EMBL" id="VMKP01000002">
    <property type="protein sequence ID" value="TVO65182.1"/>
    <property type="molecule type" value="Genomic_DNA"/>
</dbReference>
<sequence>MMPTRAEWRAAIRRRWPLLWRAMVAVLILIGVAVAWQVGDLSAYTQLDQLLRLGAELRAQPWAIPAILLLYIAAGVAFVPLTVMVVATIVIYGPWGGFALATAGTLSTALFSYLLGHLLGAEPMRRLGGRTLRRLNAQAGQHGTMIVTALRVLPVAHFHAVSLVAGASSIRFGAYLNGTLIGTVPGIAAIAAVGNQTKRFLIDPDLTGLIVLAGLGVLTLVMFAMIRRWMRRYAGTGDNHDNL</sequence>
<comment type="subcellular location">
    <subcellularLocation>
        <location evidence="1 6">Cell membrane</location>
        <topology evidence="1 6">Multi-pass membrane protein</topology>
    </subcellularLocation>
</comment>
<dbReference type="InterPro" id="IPR015414">
    <property type="entry name" value="TMEM64"/>
</dbReference>
<feature type="transmembrane region" description="Helical" evidence="6">
    <location>
        <begin position="206"/>
        <end position="226"/>
    </location>
</feature>
<proteinExistence type="inferred from homology"/>
<name>A0A557RJ43_9GAMM</name>
<accession>A0A557RJ43</accession>
<evidence type="ECO:0000256" key="1">
    <source>
        <dbReference type="ARBA" id="ARBA00004651"/>
    </source>
</evidence>
<feature type="transmembrane region" description="Helical" evidence="6">
    <location>
        <begin position="139"/>
        <end position="160"/>
    </location>
</feature>
<dbReference type="InterPro" id="IPR032816">
    <property type="entry name" value="VTT_dom"/>
</dbReference>
<feature type="domain" description="VTT" evidence="7">
    <location>
        <begin position="79"/>
        <end position="195"/>
    </location>
</feature>
<dbReference type="Pfam" id="PF09335">
    <property type="entry name" value="VTT_dom"/>
    <property type="match status" value="1"/>
</dbReference>
<evidence type="ECO:0000256" key="3">
    <source>
        <dbReference type="ARBA" id="ARBA00022692"/>
    </source>
</evidence>
<evidence type="ECO:0000313" key="9">
    <source>
        <dbReference type="Proteomes" id="UP000316688"/>
    </source>
</evidence>
<feature type="transmembrane region" description="Helical" evidence="6">
    <location>
        <begin position="62"/>
        <end position="91"/>
    </location>
</feature>
<dbReference type="PANTHER" id="PTHR12677">
    <property type="entry name" value="GOLGI APPARATUS MEMBRANE PROTEIN TVP38-RELATED"/>
    <property type="match status" value="1"/>
</dbReference>
<reference evidence="8 9" key="1">
    <citation type="submission" date="2019-07" db="EMBL/GenBank/DDBJ databases">
        <title>Reclasification of Spiribacter aquaticus.</title>
        <authorList>
            <person name="Leon M.J."/>
            <person name="Sanchez-Porro C."/>
            <person name="Ventosa A."/>
        </authorList>
    </citation>
    <scope>NUCLEOTIDE SEQUENCE [LARGE SCALE GENOMIC DNA]</scope>
    <source>
        <strain evidence="8 9">SP30</strain>
    </source>
</reference>
<evidence type="ECO:0000313" key="8">
    <source>
        <dbReference type="EMBL" id="TVO65182.1"/>
    </source>
</evidence>
<protein>
    <recommendedName>
        <fullName evidence="6">TVP38/TMEM64 family membrane protein</fullName>
    </recommendedName>
</protein>
<keyword evidence="4 6" id="KW-1133">Transmembrane helix</keyword>
<organism evidence="8 9">
    <name type="scientific">Spiribacter aquaticus</name>
    <dbReference type="NCBI Taxonomy" id="1935996"/>
    <lineage>
        <taxon>Bacteria</taxon>
        <taxon>Pseudomonadati</taxon>
        <taxon>Pseudomonadota</taxon>
        <taxon>Gammaproteobacteria</taxon>
        <taxon>Chromatiales</taxon>
        <taxon>Ectothiorhodospiraceae</taxon>
        <taxon>Spiribacter</taxon>
    </lineage>
</organism>
<evidence type="ECO:0000259" key="7">
    <source>
        <dbReference type="Pfam" id="PF09335"/>
    </source>
</evidence>
<comment type="similarity">
    <text evidence="6">Belongs to the TVP38/TMEM64 family.</text>
</comment>
<evidence type="ECO:0000256" key="5">
    <source>
        <dbReference type="ARBA" id="ARBA00023136"/>
    </source>
</evidence>